<accession>A0A0E4H9A6</accession>
<dbReference type="InterPro" id="IPR036890">
    <property type="entry name" value="HATPase_C_sf"/>
</dbReference>
<reference evidence="16" key="1">
    <citation type="submission" date="2015-03" db="EMBL/GenBank/DDBJ databases">
        <authorList>
            <person name="Wibberg D."/>
        </authorList>
    </citation>
    <scope>NUCLEOTIDE SEQUENCE [LARGE SCALE GENOMIC DNA]</scope>
</reference>
<dbReference type="SUPFAM" id="SSF55874">
    <property type="entry name" value="ATPase domain of HSP90 chaperone/DNA topoisomerase II/histidine kinase"/>
    <property type="match status" value="1"/>
</dbReference>
<keyword evidence="3" id="KW-0597">Phosphoprotein</keyword>
<evidence type="ECO:0000256" key="6">
    <source>
        <dbReference type="ARBA" id="ARBA00022741"/>
    </source>
</evidence>
<organism evidence="15 16">
    <name type="scientific">Paenibacillus riograndensis SBR5</name>
    <dbReference type="NCBI Taxonomy" id="1073571"/>
    <lineage>
        <taxon>Bacteria</taxon>
        <taxon>Bacillati</taxon>
        <taxon>Bacillota</taxon>
        <taxon>Bacilli</taxon>
        <taxon>Bacillales</taxon>
        <taxon>Paenibacillaceae</taxon>
        <taxon>Paenibacillus</taxon>
        <taxon>Paenibacillus sonchi group</taxon>
    </lineage>
</organism>
<evidence type="ECO:0000256" key="10">
    <source>
        <dbReference type="ARBA" id="ARBA00023012"/>
    </source>
</evidence>
<feature type="transmembrane region" description="Helical" evidence="13">
    <location>
        <begin position="16"/>
        <end position="37"/>
    </location>
</feature>
<keyword evidence="10" id="KW-0902">Two-component regulatory system</keyword>
<dbReference type="SMART" id="SM00304">
    <property type="entry name" value="HAMP"/>
    <property type="match status" value="1"/>
</dbReference>
<dbReference type="InterPro" id="IPR003660">
    <property type="entry name" value="HAMP_dom"/>
</dbReference>
<dbReference type="GO" id="GO:0000155">
    <property type="term" value="F:phosphorelay sensor kinase activity"/>
    <property type="evidence" value="ECO:0007669"/>
    <property type="project" value="InterPro"/>
</dbReference>
<evidence type="ECO:0000256" key="3">
    <source>
        <dbReference type="ARBA" id="ARBA00022553"/>
    </source>
</evidence>
<evidence type="ECO:0000256" key="2">
    <source>
        <dbReference type="ARBA" id="ARBA00022475"/>
    </source>
</evidence>
<dbReference type="GO" id="GO:0005886">
    <property type="term" value="C:plasma membrane"/>
    <property type="evidence" value="ECO:0007669"/>
    <property type="project" value="UniProtKB-SubCell"/>
</dbReference>
<dbReference type="Gene3D" id="1.10.8.500">
    <property type="entry name" value="HAMP domain in histidine kinase"/>
    <property type="match status" value="1"/>
</dbReference>
<feature type="transmembrane region" description="Helical" evidence="13">
    <location>
        <begin position="291"/>
        <end position="315"/>
    </location>
</feature>
<evidence type="ECO:0000256" key="5">
    <source>
        <dbReference type="ARBA" id="ARBA00022692"/>
    </source>
</evidence>
<keyword evidence="7" id="KW-0418">Kinase</keyword>
<dbReference type="Proteomes" id="UP000033163">
    <property type="component" value="Chromosome I"/>
</dbReference>
<keyword evidence="4" id="KW-0808">Transferase</keyword>
<evidence type="ECO:0000313" key="15">
    <source>
        <dbReference type="EMBL" id="CQR54061.1"/>
    </source>
</evidence>
<evidence type="ECO:0000313" key="16">
    <source>
        <dbReference type="Proteomes" id="UP000033163"/>
    </source>
</evidence>
<evidence type="ECO:0000256" key="11">
    <source>
        <dbReference type="ARBA" id="ARBA00023136"/>
    </source>
</evidence>
<evidence type="ECO:0000256" key="13">
    <source>
        <dbReference type="SAM" id="Phobius"/>
    </source>
</evidence>
<evidence type="ECO:0000256" key="4">
    <source>
        <dbReference type="ARBA" id="ARBA00022679"/>
    </source>
</evidence>
<evidence type="ECO:0000256" key="8">
    <source>
        <dbReference type="ARBA" id="ARBA00022840"/>
    </source>
</evidence>
<dbReference type="PROSITE" id="PS50885">
    <property type="entry name" value="HAMP"/>
    <property type="match status" value="1"/>
</dbReference>
<dbReference type="STRING" id="483937.AMQ84_29650"/>
<keyword evidence="9 13" id="KW-1133">Transmembrane helix</keyword>
<dbReference type="SUPFAM" id="SSF158472">
    <property type="entry name" value="HAMP domain-like"/>
    <property type="match status" value="1"/>
</dbReference>
<keyword evidence="6" id="KW-0547">Nucleotide-binding</keyword>
<comment type="subcellular location">
    <subcellularLocation>
        <location evidence="1">Cell membrane</location>
        <topology evidence="1">Multi-pass membrane protein</topology>
    </subcellularLocation>
</comment>
<dbReference type="PATRIC" id="fig|1073571.4.peg.1779"/>
<dbReference type="RefSeq" id="WP_020434240.1">
    <property type="nucleotide sequence ID" value="NZ_AGBD01001950.1"/>
</dbReference>
<keyword evidence="12" id="KW-0175">Coiled coil</keyword>
<dbReference type="PANTHER" id="PTHR34220:SF11">
    <property type="entry name" value="SENSOR PROTEIN KINASE HPTS"/>
    <property type="match status" value="1"/>
</dbReference>
<protein>
    <submittedName>
        <fullName evidence="15">Putative membrane protein</fullName>
    </submittedName>
</protein>
<gene>
    <name evidence="15" type="ORF">PRIO_1699</name>
</gene>
<keyword evidence="5 13" id="KW-0812">Transmembrane</keyword>
<dbReference type="Pfam" id="PF06580">
    <property type="entry name" value="His_kinase"/>
    <property type="match status" value="1"/>
</dbReference>
<feature type="coiled-coil region" evidence="12">
    <location>
        <begin position="352"/>
        <end position="386"/>
    </location>
</feature>
<keyword evidence="2" id="KW-1003">Cell membrane</keyword>
<dbReference type="SMART" id="SM00387">
    <property type="entry name" value="HATPase_c"/>
    <property type="match status" value="1"/>
</dbReference>
<dbReference type="InterPro" id="IPR010559">
    <property type="entry name" value="Sig_transdc_His_kin_internal"/>
</dbReference>
<dbReference type="KEGG" id="pri:PRIO_1699"/>
<evidence type="ECO:0000256" key="7">
    <source>
        <dbReference type="ARBA" id="ARBA00022777"/>
    </source>
</evidence>
<evidence type="ECO:0000256" key="1">
    <source>
        <dbReference type="ARBA" id="ARBA00004651"/>
    </source>
</evidence>
<dbReference type="PANTHER" id="PTHR34220">
    <property type="entry name" value="SENSOR HISTIDINE KINASE YPDA"/>
    <property type="match status" value="1"/>
</dbReference>
<feature type="domain" description="HAMP" evidence="14">
    <location>
        <begin position="312"/>
        <end position="364"/>
    </location>
</feature>
<dbReference type="InterPro" id="IPR050640">
    <property type="entry name" value="Bact_2-comp_sensor_kinase"/>
</dbReference>
<evidence type="ECO:0000256" key="9">
    <source>
        <dbReference type="ARBA" id="ARBA00022989"/>
    </source>
</evidence>
<dbReference type="EMBL" id="LN831776">
    <property type="protein sequence ID" value="CQR54061.1"/>
    <property type="molecule type" value="Genomic_DNA"/>
</dbReference>
<dbReference type="CDD" id="cd06225">
    <property type="entry name" value="HAMP"/>
    <property type="match status" value="1"/>
</dbReference>
<keyword evidence="8" id="KW-0067">ATP-binding</keyword>
<sequence length="590" mass="68477">MRLIRFKDRSMNQKLFLTYVFLIIIPLILIGSISYYYSISFLEGRIVHSFKELNRQMTTSTDAFLKNMLRVSETPFYDQELLNILSKDYGTFEYPIYEKSSDYKYINDEFFRKIFLFNNDIDSLVIYADNNEVAYRKGYQVIYNYDYQPFDEPWFRQIEAKRGQPVVVGLHPEKQVSMGSSVMSVGQVIVDPATNQKLGTFIVNFRDGTLRKLYQGLNPGPEAEQMIVDENNKILFSTVSRAIGLNLEDQVRQDDPEYYIVHNTSAISGWKFYSIIHKQAMFHEVYQIRNFIAVIVGITIITAFCVALLVSRGITNPIKQLSRMMRRVEIGDFNVNIDMNRQDEIGRLGYAFNAMTKEIQQLIARIKEEEHQKRSAELNALQAQINPHFLYNTLSVVRWMSQAQMADNITETLDSLIGLLAFSARNTKEFVSIEEEMAFIQNYVTLLELRYYNTFEATYHVEAEVRHYQTLKFIVQPFVENAIFHGFADEKHTYRLSIDVRRHEKGVRFMIKDNGIGMSHEQIERLMDKGKGQQGMNSIGVRNVSERIQLHFGPQYGVQIHTLSGEGTTIFIDIPVLINTEEPSAKEGIR</sequence>
<evidence type="ECO:0000256" key="12">
    <source>
        <dbReference type="SAM" id="Coils"/>
    </source>
</evidence>
<dbReference type="GO" id="GO:0005524">
    <property type="term" value="F:ATP binding"/>
    <property type="evidence" value="ECO:0007669"/>
    <property type="project" value="UniProtKB-KW"/>
</dbReference>
<evidence type="ECO:0000259" key="14">
    <source>
        <dbReference type="PROSITE" id="PS50885"/>
    </source>
</evidence>
<name>A0A0E4H9A6_9BACL</name>
<dbReference type="HOGENOM" id="CLU_020473_6_1_9"/>
<dbReference type="Pfam" id="PF00672">
    <property type="entry name" value="HAMP"/>
    <property type="match status" value="1"/>
</dbReference>
<dbReference type="Pfam" id="PF02518">
    <property type="entry name" value="HATPase_c"/>
    <property type="match status" value="1"/>
</dbReference>
<proteinExistence type="predicted"/>
<dbReference type="Gene3D" id="3.30.565.10">
    <property type="entry name" value="Histidine kinase-like ATPase, C-terminal domain"/>
    <property type="match status" value="1"/>
</dbReference>
<keyword evidence="11 13" id="KW-0472">Membrane</keyword>
<dbReference type="AlphaFoldDB" id="A0A0E4H9A6"/>
<dbReference type="InterPro" id="IPR003594">
    <property type="entry name" value="HATPase_dom"/>
</dbReference>
<dbReference type="Gene3D" id="3.30.450.20">
    <property type="entry name" value="PAS domain"/>
    <property type="match status" value="2"/>
</dbReference>